<dbReference type="PROSITE" id="PS00012">
    <property type="entry name" value="PHOSPHOPANTETHEINE"/>
    <property type="match status" value="1"/>
</dbReference>
<dbReference type="PROSITE" id="PS00455">
    <property type="entry name" value="AMP_BINDING"/>
    <property type="match status" value="1"/>
</dbReference>
<evidence type="ECO:0000256" key="1">
    <source>
        <dbReference type="ARBA" id="ARBA00001957"/>
    </source>
</evidence>
<dbReference type="InterPro" id="IPR036736">
    <property type="entry name" value="ACP-like_sf"/>
</dbReference>
<evidence type="ECO:0000256" key="4">
    <source>
        <dbReference type="ARBA" id="ARBA00022553"/>
    </source>
</evidence>
<dbReference type="CDD" id="cd05930">
    <property type="entry name" value="A_NRPS"/>
    <property type="match status" value="1"/>
</dbReference>
<dbReference type="InterPro" id="IPR023213">
    <property type="entry name" value="CAT-like_dom_sf"/>
</dbReference>
<keyword evidence="4" id="KW-0597">Phosphoprotein</keyword>
<dbReference type="Pfam" id="PF00550">
    <property type="entry name" value="PP-binding"/>
    <property type="match status" value="1"/>
</dbReference>
<dbReference type="PROSITE" id="PS50075">
    <property type="entry name" value="CARRIER"/>
    <property type="match status" value="1"/>
</dbReference>
<dbReference type="InterPro" id="IPR000873">
    <property type="entry name" value="AMP-dep_synth/lig_dom"/>
</dbReference>
<dbReference type="SUPFAM" id="SSF47336">
    <property type="entry name" value="ACP-like"/>
    <property type="match status" value="1"/>
</dbReference>
<dbReference type="GO" id="GO:0005737">
    <property type="term" value="C:cytoplasm"/>
    <property type="evidence" value="ECO:0007669"/>
    <property type="project" value="TreeGrafter"/>
</dbReference>
<dbReference type="InterPro" id="IPR020806">
    <property type="entry name" value="PKS_PP-bd"/>
</dbReference>
<dbReference type="GO" id="GO:0017000">
    <property type="term" value="P:antibiotic biosynthetic process"/>
    <property type="evidence" value="ECO:0007669"/>
    <property type="project" value="UniProtKB-ARBA"/>
</dbReference>
<dbReference type="Proteomes" id="UP001139384">
    <property type="component" value="Unassembled WGS sequence"/>
</dbReference>
<comment type="similarity">
    <text evidence="2">Belongs to the ATP-dependent AMP-binding enzyme family.</text>
</comment>
<dbReference type="Gene3D" id="3.30.300.30">
    <property type="match status" value="1"/>
</dbReference>
<dbReference type="InterPro" id="IPR010071">
    <property type="entry name" value="AA_adenyl_dom"/>
</dbReference>
<dbReference type="SUPFAM" id="SSF52777">
    <property type="entry name" value="CoA-dependent acyltransferases"/>
    <property type="match status" value="4"/>
</dbReference>
<evidence type="ECO:0000259" key="5">
    <source>
        <dbReference type="PROSITE" id="PS50075"/>
    </source>
</evidence>
<dbReference type="Gene3D" id="3.30.559.10">
    <property type="entry name" value="Chloramphenicol acetyltransferase-like domain"/>
    <property type="match status" value="2"/>
</dbReference>
<dbReference type="Pfam" id="PF00501">
    <property type="entry name" value="AMP-binding"/>
    <property type="match status" value="1"/>
</dbReference>
<evidence type="ECO:0000256" key="3">
    <source>
        <dbReference type="ARBA" id="ARBA00022450"/>
    </source>
</evidence>
<dbReference type="InterPro" id="IPR025110">
    <property type="entry name" value="AMP-bd_C"/>
</dbReference>
<name>A0A9X1Q835_STRM4</name>
<dbReference type="GO" id="GO:0031177">
    <property type="term" value="F:phosphopantetheine binding"/>
    <property type="evidence" value="ECO:0007669"/>
    <property type="project" value="InterPro"/>
</dbReference>
<dbReference type="FunFam" id="1.10.1200.10:FF:000016">
    <property type="entry name" value="Non-ribosomal peptide synthase"/>
    <property type="match status" value="1"/>
</dbReference>
<dbReference type="Gene3D" id="3.30.559.30">
    <property type="entry name" value="Nonribosomal peptide synthetase, condensation domain"/>
    <property type="match status" value="2"/>
</dbReference>
<gene>
    <name evidence="6" type="ORF">L0P92_36210</name>
</gene>
<evidence type="ECO:0000313" key="7">
    <source>
        <dbReference type="Proteomes" id="UP001139384"/>
    </source>
</evidence>
<dbReference type="PANTHER" id="PTHR45527">
    <property type="entry name" value="NONRIBOSOMAL PEPTIDE SYNTHETASE"/>
    <property type="match status" value="1"/>
</dbReference>
<dbReference type="SUPFAM" id="SSF56801">
    <property type="entry name" value="Acetyl-CoA synthetase-like"/>
    <property type="match status" value="2"/>
</dbReference>
<keyword evidence="7" id="KW-1185">Reference proteome</keyword>
<dbReference type="NCBIfam" id="TIGR01733">
    <property type="entry name" value="AA-adenyl-dom"/>
    <property type="match status" value="1"/>
</dbReference>
<dbReference type="InterPro" id="IPR009081">
    <property type="entry name" value="PP-bd_ACP"/>
</dbReference>
<dbReference type="FunFam" id="2.30.38.10:FF:000001">
    <property type="entry name" value="Non-ribosomal peptide synthetase PvdI"/>
    <property type="match status" value="1"/>
</dbReference>
<dbReference type="InterPro" id="IPR001242">
    <property type="entry name" value="Condensation_dom"/>
</dbReference>
<dbReference type="GO" id="GO:0008610">
    <property type="term" value="P:lipid biosynthetic process"/>
    <property type="evidence" value="ECO:0007669"/>
    <property type="project" value="UniProtKB-ARBA"/>
</dbReference>
<dbReference type="FunFam" id="3.30.300.30:FF:000010">
    <property type="entry name" value="Enterobactin synthetase component F"/>
    <property type="match status" value="1"/>
</dbReference>
<organism evidence="6 7">
    <name type="scientific">Streptomyces muensis</name>
    <dbReference type="NCBI Taxonomy" id="1077944"/>
    <lineage>
        <taxon>Bacteria</taxon>
        <taxon>Bacillati</taxon>
        <taxon>Actinomycetota</taxon>
        <taxon>Actinomycetes</taxon>
        <taxon>Kitasatosporales</taxon>
        <taxon>Streptomycetaceae</taxon>
        <taxon>Streptomyces</taxon>
    </lineage>
</organism>
<dbReference type="RefSeq" id="WP_234767302.1">
    <property type="nucleotide sequence ID" value="NZ_JAKEIP010000256.1"/>
</dbReference>
<dbReference type="CDD" id="cd19543">
    <property type="entry name" value="DCL_NRPS"/>
    <property type="match status" value="1"/>
</dbReference>
<dbReference type="PANTHER" id="PTHR45527:SF1">
    <property type="entry name" value="FATTY ACID SYNTHASE"/>
    <property type="match status" value="1"/>
</dbReference>
<reference evidence="6" key="1">
    <citation type="submission" date="2022-01" db="EMBL/GenBank/DDBJ databases">
        <title>Draft Genome Sequences of Seven Type Strains of the Genus Streptomyces.</title>
        <authorList>
            <person name="Aziz S."/>
            <person name="Coretto E."/>
            <person name="Chronakova A."/>
            <person name="Sproer C."/>
            <person name="Huber K."/>
            <person name="Nouioui I."/>
            <person name="Gross H."/>
        </authorList>
    </citation>
    <scope>NUCLEOTIDE SEQUENCE</scope>
    <source>
        <strain evidence="6">DSM 103493</strain>
    </source>
</reference>
<dbReference type="GO" id="GO:0003824">
    <property type="term" value="F:catalytic activity"/>
    <property type="evidence" value="ECO:0007669"/>
    <property type="project" value="InterPro"/>
</dbReference>
<dbReference type="GO" id="GO:0044550">
    <property type="term" value="P:secondary metabolite biosynthetic process"/>
    <property type="evidence" value="ECO:0007669"/>
    <property type="project" value="TreeGrafter"/>
</dbReference>
<dbReference type="EMBL" id="JAKEIP010000256">
    <property type="protein sequence ID" value="MCF1598956.1"/>
    <property type="molecule type" value="Genomic_DNA"/>
</dbReference>
<dbReference type="SMART" id="SM00823">
    <property type="entry name" value="PKS_PP"/>
    <property type="match status" value="1"/>
</dbReference>
<keyword evidence="3" id="KW-0596">Phosphopantetheine</keyword>
<sequence length="1559" mass="169460">MSRTTRKIEDILPLAPLQEGLLFHSVYDEGGLDPYVVQMSFDIEGPLDTPLLRAAAEKLLTRHANLRVAFRQRKNGDWAQLVMRDVPLPWTETDLTGLPEAERADAAAGLVAAERATRFDVARPPLLRFRLIRLGEAWHRLILTNHHLLLDGWSLPVLMGELFTLYDASGDDTALPRVRPYRDYLKWLENQDREAARAAWQDAFADLAEPTLVAPEAGRSAVAGAEIQGTLSRTETTALTELARDRGVTLSAVVQTAWAITLGKHLGRDDVVFGTTVSGRPPEIEGVEGMVGLFINTLPSRVRLRAAEPVTNLVARVQAEQARLTPHQHLGLADIQRAVGQGELFDTSMVFQNYPVNRSGAAGTGIGAAISLAPGKNREATHYPLLLIASARDTLTFRLSYRPDAFDETTARLVLDRFVRVLRALAADPDQPVGRLDVLTGQERDRVLREWNDTAHDVPDTTVLDLFRAQVARTPEAPAVTTGDRTLSYAELDERSSRLARLLAARGAAPERFVAIAVPRTCDMVVALLAVLKSGAAYLPVDPDYPADRISFMLADTEPALLVSTRELAAALPDHGTPRILLDDPELTDALAVGPGTTSISSPLPAHPAYVIYTSGSTGRPKGVLIEHRSLGAYLQWARHAYPEMAGVSLLHSPVSFDLTVTGLYTTLVSGGLVHIADLDERAVDGPGATFLKGTPSVLALLEALPDEVSPSKLIMLGGELLLGEVADRWRARRPDADVLNVYGATEATVNSVQYRIPAGTPAPSGPVPVGRPFWNTQVYVLDSGLRPVAPGVPGEAYIAGSGLARGYWHRAGLTAERFVANPYGPPGSRMYRTGDVLRWNQDGQLEFVGRGDGQVKLRGYRIELGEIEAVIAGHDQVTQAAVLLREDQPGDKRLVAYVATGGAPVTSEDVRALAAERLPDYMVPSAFVVLDAFPLTPNGKIDRRALPAPEYGPQVAGRAPRSPREEILCALFAEVLGVERVTIDDDFFALGGHSLLATKLVSRIRSVLGAEMAIRQLFETPTVAGLSGALDTGNGAARTPITAHDPRPRRLPLSYAQQRLWFLHRFEGPSAAYNSPVALRLSGVLDRTALKNALADLTARHETLRTVLAEDAEGPHQIVLDHARPELIVAGTDENRLQDDLLRAASHPFDLAAEPPLRTWLFELGDDDHVLLLLTHHVATDAWSRTPLARDLTAAYAARVAGGAPQWSPLPVQYADFSLWQREVLGTEKDADSEMSRQLAYWKETLAGLPEELALPYDRPRPPVATYQGDVIPFELPPALHEALLQVARQSRTSLFMVLQAGLAALLSRLGAGTDIPLGTPIAGRTDDALDDLVGFFVNTLVLRTDISGDPTLAELLERVRAVDLAAYAHQDLPFERLVEAVNPERSLARHPLFQTMLNLNNAGPVEALDEIAKLPGLSVRHEAVETHRVKFDLGFSFAESHSMTGTPGGLRGALQYSTDVFDRSTAEALVHRLVRVLEWVAEGDAGRRISAVDVLSAREREELLSEWQGVSRGVRGVSLPVLFAEQAGRTPGAEAVVCGECRVSYGELEAWSNRVAR</sequence>
<comment type="caution">
    <text evidence="6">The sequence shown here is derived from an EMBL/GenBank/DDBJ whole genome shotgun (WGS) entry which is preliminary data.</text>
</comment>
<proteinExistence type="inferred from homology"/>
<evidence type="ECO:0000313" key="6">
    <source>
        <dbReference type="EMBL" id="MCF1598956.1"/>
    </source>
</evidence>
<protein>
    <submittedName>
        <fullName evidence="6">Amino acid adenylation domain-containing protein</fullName>
    </submittedName>
</protein>
<dbReference type="GO" id="GO:0072330">
    <property type="term" value="P:monocarboxylic acid biosynthetic process"/>
    <property type="evidence" value="ECO:0007669"/>
    <property type="project" value="UniProtKB-ARBA"/>
</dbReference>
<dbReference type="Gene3D" id="2.30.38.10">
    <property type="entry name" value="Luciferase, Domain 3"/>
    <property type="match status" value="1"/>
</dbReference>
<dbReference type="GO" id="GO:0043041">
    <property type="term" value="P:amino acid activation for nonribosomal peptide biosynthetic process"/>
    <property type="evidence" value="ECO:0007669"/>
    <property type="project" value="TreeGrafter"/>
</dbReference>
<dbReference type="InterPro" id="IPR006162">
    <property type="entry name" value="Ppantetheine_attach_site"/>
</dbReference>
<dbReference type="InterPro" id="IPR020845">
    <property type="entry name" value="AMP-binding_CS"/>
</dbReference>
<evidence type="ECO:0000256" key="2">
    <source>
        <dbReference type="ARBA" id="ARBA00006432"/>
    </source>
</evidence>
<dbReference type="CDD" id="cd19540">
    <property type="entry name" value="LCL_NRPS-like"/>
    <property type="match status" value="1"/>
</dbReference>
<accession>A0A9X1Q835</accession>
<dbReference type="Pfam" id="PF00668">
    <property type="entry name" value="Condensation"/>
    <property type="match status" value="2"/>
</dbReference>
<dbReference type="Pfam" id="PF13193">
    <property type="entry name" value="AMP-binding_C"/>
    <property type="match status" value="1"/>
</dbReference>
<dbReference type="Gene3D" id="3.40.50.980">
    <property type="match status" value="3"/>
</dbReference>
<feature type="domain" description="Carrier" evidence="5">
    <location>
        <begin position="960"/>
        <end position="1035"/>
    </location>
</feature>
<dbReference type="FunFam" id="3.40.50.980:FF:000001">
    <property type="entry name" value="Non-ribosomal peptide synthetase"/>
    <property type="match status" value="1"/>
</dbReference>
<feature type="non-terminal residue" evidence="6">
    <location>
        <position position="1559"/>
    </location>
</feature>
<comment type="cofactor">
    <cofactor evidence="1">
        <name>pantetheine 4'-phosphate</name>
        <dbReference type="ChEBI" id="CHEBI:47942"/>
    </cofactor>
</comment>
<dbReference type="Gene3D" id="1.10.1200.10">
    <property type="entry name" value="ACP-like"/>
    <property type="match status" value="1"/>
</dbReference>
<dbReference type="InterPro" id="IPR045851">
    <property type="entry name" value="AMP-bd_C_sf"/>
</dbReference>